<keyword evidence="3" id="KW-1185">Reference proteome</keyword>
<reference evidence="2" key="1">
    <citation type="submission" date="2020-11" db="EMBL/GenBank/DDBJ databases">
        <authorList>
            <consortium name="DOE Joint Genome Institute"/>
            <person name="Ahrendt S."/>
            <person name="Riley R."/>
            <person name="Andreopoulos W."/>
            <person name="Labutti K."/>
            <person name="Pangilinan J."/>
            <person name="Ruiz-Duenas F.J."/>
            <person name="Barrasa J.M."/>
            <person name="Sanchez-Garcia M."/>
            <person name="Camarero S."/>
            <person name="Miyauchi S."/>
            <person name="Serrano A."/>
            <person name="Linde D."/>
            <person name="Babiker R."/>
            <person name="Drula E."/>
            <person name="Ayuso-Fernandez I."/>
            <person name="Pacheco R."/>
            <person name="Padilla G."/>
            <person name="Ferreira P."/>
            <person name="Barriuso J."/>
            <person name="Kellner H."/>
            <person name="Castanera R."/>
            <person name="Alfaro M."/>
            <person name="Ramirez L."/>
            <person name="Pisabarro A.G."/>
            <person name="Kuo A."/>
            <person name="Tritt A."/>
            <person name="Lipzen A."/>
            <person name="He G."/>
            <person name="Yan M."/>
            <person name="Ng V."/>
            <person name="Cullen D."/>
            <person name="Martin F."/>
            <person name="Rosso M.-N."/>
            <person name="Henrissat B."/>
            <person name="Hibbett D."/>
            <person name="Martinez A.T."/>
            <person name="Grigoriev I.V."/>
        </authorList>
    </citation>
    <scope>NUCLEOTIDE SEQUENCE</scope>
    <source>
        <strain evidence="2">AH 40177</strain>
    </source>
</reference>
<evidence type="ECO:0000313" key="2">
    <source>
        <dbReference type="EMBL" id="KAF9067536.1"/>
    </source>
</evidence>
<organism evidence="2 3">
    <name type="scientific">Rhodocollybia butyracea</name>
    <dbReference type="NCBI Taxonomy" id="206335"/>
    <lineage>
        <taxon>Eukaryota</taxon>
        <taxon>Fungi</taxon>
        <taxon>Dikarya</taxon>
        <taxon>Basidiomycota</taxon>
        <taxon>Agaricomycotina</taxon>
        <taxon>Agaricomycetes</taxon>
        <taxon>Agaricomycetidae</taxon>
        <taxon>Agaricales</taxon>
        <taxon>Marasmiineae</taxon>
        <taxon>Omphalotaceae</taxon>
        <taxon>Rhodocollybia</taxon>
    </lineage>
</organism>
<accession>A0A9P5PKY9</accession>
<dbReference type="Proteomes" id="UP000772434">
    <property type="component" value="Unassembled WGS sequence"/>
</dbReference>
<dbReference type="InterPro" id="IPR006616">
    <property type="entry name" value="DM9_repeat"/>
</dbReference>
<dbReference type="EMBL" id="JADNRY010000072">
    <property type="protein sequence ID" value="KAF9067536.1"/>
    <property type="molecule type" value="Genomic_DNA"/>
</dbReference>
<feature type="region of interest" description="Disordered" evidence="1">
    <location>
        <begin position="243"/>
        <end position="269"/>
    </location>
</feature>
<name>A0A9P5PKY9_9AGAR</name>
<dbReference type="Gene3D" id="2.80.10.50">
    <property type="match status" value="1"/>
</dbReference>
<evidence type="ECO:0000256" key="1">
    <source>
        <dbReference type="SAM" id="MobiDB-lite"/>
    </source>
</evidence>
<proteinExistence type="predicted"/>
<gene>
    <name evidence="2" type="ORF">BDP27DRAFT_1364861</name>
</gene>
<dbReference type="PANTHER" id="PTHR31649:SF1">
    <property type="entry name" value="FARNESOIC ACID O-METHYL TRANSFERASE DOMAIN-CONTAINING PROTEIN"/>
    <property type="match status" value="1"/>
</dbReference>
<dbReference type="Pfam" id="PF11901">
    <property type="entry name" value="DM9"/>
    <property type="match status" value="1"/>
</dbReference>
<dbReference type="OrthoDB" id="2142040at2759"/>
<dbReference type="PANTHER" id="PTHR31649">
    <property type="entry name" value="AGAP009604-PA"/>
    <property type="match status" value="1"/>
</dbReference>
<protein>
    <submittedName>
        <fullName evidence="2">Uncharacterized protein</fullName>
    </submittedName>
</protein>
<dbReference type="AlphaFoldDB" id="A0A9P5PKY9"/>
<sequence>MGDLESGIYAIVNVVCRNCPAVDKPDDANSSLIASAYPDRKLSQWKVTRLPNETYTLANVASGRFAAAHELKQDSMLSCSDSEYQFIITPVSRKRNQISTTGRPRFHWGFASDSQMALVELDNNPENRNNWWTFKPQQPAAPAIPGQVAELPTTTTEKVIAKGAAEMVPGTAKSVESPQPSVVVIDVDGRNLSNLKRQELPQPRPEVKHTYMETKEVRTENLQQEIGEELELDEGEELGMELDNGEELDEEDEEPTLDVGNEEEEDEDDYYSSITWKFWPAACARDLDNAIVGGKDARGNDIFVARAKYKKYFQDGIYPGSIVRNFIYFSYAGEECQIPTRLNVAEVLWGAQSSVCWVPVRGELSVEKLGRAKPVCGGETVDGRPLFISRSRLEGIPGLYVGKVELKKLGSVKDMQLTNRFLHDPPPRKFWSDK</sequence>
<comment type="caution">
    <text evidence="2">The sequence shown here is derived from an EMBL/GenBank/DDBJ whole genome shotgun (WGS) entry which is preliminary data.</text>
</comment>
<evidence type="ECO:0000313" key="3">
    <source>
        <dbReference type="Proteomes" id="UP000772434"/>
    </source>
</evidence>